<sequence>MICHVFLDSGSEFRNPEDKWRKLTIPMFAGEDVLGWTSRVERYFDLKGVTKQENIQAAMVAMEGKALT</sequence>
<dbReference type="EMBL" id="LXQA010140946">
    <property type="protein sequence ID" value="MCI24351.1"/>
    <property type="molecule type" value="Genomic_DNA"/>
</dbReference>
<name>A0A392QIZ4_9FABA</name>
<organism evidence="1 2">
    <name type="scientific">Trifolium medium</name>
    <dbReference type="NCBI Taxonomy" id="97028"/>
    <lineage>
        <taxon>Eukaryota</taxon>
        <taxon>Viridiplantae</taxon>
        <taxon>Streptophyta</taxon>
        <taxon>Embryophyta</taxon>
        <taxon>Tracheophyta</taxon>
        <taxon>Spermatophyta</taxon>
        <taxon>Magnoliopsida</taxon>
        <taxon>eudicotyledons</taxon>
        <taxon>Gunneridae</taxon>
        <taxon>Pentapetalae</taxon>
        <taxon>rosids</taxon>
        <taxon>fabids</taxon>
        <taxon>Fabales</taxon>
        <taxon>Fabaceae</taxon>
        <taxon>Papilionoideae</taxon>
        <taxon>50 kb inversion clade</taxon>
        <taxon>NPAAA clade</taxon>
        <taxon>Hologalegina</taxon>
        <taxon>IRL clade</taxon>
        <taxon>Trifolieae</taxon>
        <taxon>Trifolium</taxon>
    </lineage>
</organism>
<keyword evidence="2" id="KW-1185">Reference proteome</keyword>
<protein>
    <submittedName>
        <fullName evidence="1">Uncharacterized protein</fullName>
    </submittedName>
</protein>
<reference evidence="1 2" key="1">
    <citation type="journal article" date="2018" name="Front. Plant Sci.">
        <title>Red Clover (Trifolium pratense) and Zigzag Clover (T. medium) - A Picture of Genomic Similarities and Differences.</title>
        <authorList>
            <person name="Dluhosova J."/>
            <person name="Istvanek J."/>
            <person name="Nedelnik J."/>
            <person name="Repkova J."/>
        </authorList>
    </citation>
    <scope>NUCLEOTIDE SEQUENCE [LARGE SCALE GENOMIC DNA]</scope>
    <source>
        <strain evidence="2">cv. 10/8</strain>
        <tissue evidence="1">Leaf</tissue>
    </source>
</reference>
<feature type="non-terminal residue" evidence="1">
    <location>
        <position position="68"/>
    </location>
</feature>
<comment type="caution">
    <text evidence="1">The sequence shown here is derived from an EMBL/GenBank/DDBJ whole genome shotgun (WGS) entry which is preliminary data.</text>
</comment>
<dbReference type="AlphaFoldDB" id="A0A392QIZ4"/>
<accession>A0A392QIZ4</accession>
<dbReference type="Proteomes" id="UP000265520">
    <property type="component" value="Unassembled WGS sequence"/>
</dbReference>
<proteinExistence type="predicted"/>
<evidence type="ECO:0000313" key="2">
    <source>
        <dbReference type="Proteomes" id="UP000265520"/>
    </source>
</evidence>
<evidence type="ECO:0000313" key="1">
    <source>
        <dbReference type="EMBL" id="MCI24351.1"/>
    </source>
</evidence>